<dbReference type="InterPro" id="IPR009695">
    <property type="entry name" value="Diacylglyc_glucosyltr_N"/>
</dbReference>
<keyword evidence="6" id="KW-1185">Reference proteome</keyword>
<dbReference type="AlphaFoldDB" id="A0A1S2LT32"/>
<evidence type="ECO:0000256" key="3">
    <source>
        <dbReference type="ARBA" id="ARBA00022679"/>
    </source>
</evidence>
<dbReference type="RefSeq" id="WP_071312397.1">
    <property type="nucleotide sequence ID" value="NZ_MLQQ01000002.1"/>
</dbReference>
<proteinExistence type="inferred from homology"/>
<dbReference type="PANTHER" id="PTHR43025">
    <property type="entry name" value="MONOGALACTOSYLDIACYLGLYCEROL SYNTHASE"/>
    <property type="match status" value="1"/>
</dbReference>
<keyword evidence="2" id="KW-0328">Glycosyltransferase</keyword>
<dbReference type="PANTHER" id="PTHR43025:SF3">
    <property type="entry name" value="MONOGALACTOSYLDIACYLGLYCEROL SYNTHASE 1, CHLOROPLASTIC"/>
    <property type="match status" value="1"/>
</dbReference>
<gene>
    <name evidence="5" type="ORF">BKP35_05450</name>
</gene>
<dbReference type="Gene3D" id="3.40.50.2000">
    <property type="entry name" value="Glycogen Phosphorylase B"/>
    <property type="match status" value="1"/>
</dbReference>
<dbReference type="GO" id="GO:0016020">
    <property type="term" value="C:membrane"/>
    <property type="evidence" value="ECO:0007669"/>
    <property type="project" value="GOC"/>
</dbReference>
<dbReference type="EMBL" id="MLQQ01000002">
    <property type="protein sequence ID" value="OIJ15293.1"/>
    <property type="molecule type" value="Genomic_DNA"/>
</dbReference>
<evidence type="ECO:0000259" key="4">
    <source>
        <dbReference type="Pfam" id="PF06925"/>
    </source>
</evidence>
<keyword evidence="3" id="KW-0808">Transferase</keyword>
<feature type="domain" description="Diacylglycerol glucosyltransferase N-terminal" evidence="4">
    <location>
        <begin position="17"/>
        <end position="179"/>
    </location>
</feature>
<organism evidence="5 6">
    <name type="scientific">Anaerobacillus arseniciselenatis</name>
    <dbReference type="NCBI Taxonomy" id="85682"/>
    <lineage>
        <taxon>Bacteria</taxon>
        <taxon>Bacillati</taxon>
        <taxon>Bacillota</taxon>
        <taxon>Bacilli</taxon>
        <taxon>Bacillales</taxon>
        <taxon>Bacillaceae</taxon>
        <taxon>Anaerobacillus</taxon>
    </lineage>
</organism>
<name>A0A1S2LT32_9BACI</name>
<sequence length="289" mass="33400">MEKGKPLIFSGAIGKGHDQAARAIKDELYQRGYEADIVNIFYTLHPFFFRSVLGSYISALTVTPKLWGKVYYFTQEYQFYKLFDHLGTLFQKHYLSLIQRHNCPFIVTTYYFATAFLSKLKERNEIHIPLYNVITDLALHPIFIRENVDANFTGALNLEYYANLYNMPIEKFHQTGIPIRQNESFWQPKSKIREELDLDPQQKTILISGGGLGLTNYNKVIEVLEQFQERLQILCMAAHNERALKKLEKVETHHNVKAFGFTDDFTKYLAASDVIISKGAFLLEGFSGT</sequence>
<evidence type="ECO:0000256" key="2">
    <source>
        <dbReference type="ARBA" id="ARBA00022676"/>
    </source>
</evidence>
<dbReference type="GO" id="GO:0009247">
    <property type="term" value="P:glycolipid biosynthetic process"/>
    <property type="evidence" value="ECO:0007669"/>
    <property type="project" value="InterPro"/>
</dbReference>
<comment type="caution">
    <text evidence="5">The sequence shown here is derived from an EMBL/GenBank/DDBJ whole genome shotgun (WGS) entry which is preliminary data.</text>
</comment>
<dbReference type="GO" id="GO:0016758">
    <property type="term" value="F:hexosyltransferase activity"/>
    <property type="evidence" value="ECO:0007669"/>
    <property type="project" value="InterPro"/>
</dbReference>
<evidence type="ECO:0000256" key="1">
    <source>
        <dbReference type="ARBA" id="ARBA00006962"/>
    </source>
</evidence>
<dbReference type="OrthoDB" id="9815663at2"/>
<dbReference type="InterPro" id="IPR050519">
    <property type="entry name" value="Glycosyltransf_28_UgtP"/>
</dbReference>
<dbReference type="Pfam" id="PF06925">
    <property type="entry name" value="MGDG_synth"/>
    <property type="match status" value="1"/>
</dbReference>
<evidence type="ECO:0000313" key="6">
    <source>
        <dbReference type="Proteomes" id="UP000180098"/>
    </source>
</evidence>
<evidence type="ECO:0000313" key="5">
    <source>
        <dbReference type="EMBL" id="OIJ15293.1"/>
    </source>
</evidence>
<accession>A0A1S2LT32</accession>
<dbReference type="Proteomes" id="UP000180098">
    <property type="component" value="Unassembled WGS sequence"/>
</dbReference>
<comment type="similarity">
    <text evidence="1">Belongs to the glycosyltransferase 28 family.</text>
</comment>
<dbReference type="SUPFAM" id="SSF53756">
    <property type="entry name" value="UDP-Glycosyltransferase/glycogen phosphorylase"/>
    <property type="match status" value="1"/>
</dbReference>
<reference evidence="5 6" key="1">
    <citation type="submission" date="2016-10" db="EMBL/GenBank/DDBJ databases">
        <title>Draft genome sequences of four alkaliphilic bacteria belonging to the Anaerobacillus genus.</title>
        <authorList>
            <person name="Bassil N.M."/>
            <person name="Lloyd J.R."/>
        </authorList>
    </citation>
    <scope>NUCLEOTIDE SEQUENCE [LARGE SCALE GENOMIC DNA]</scope>
    <source>
        <strain evidence="5 6">DSM 15340</strain>
    </source>
</reference>
<protein>
    <recommendedName>
        <fullName evidence="4">Diacylglycerol glucosyltransferase N-terminal domain-containing protein</fullName>
    </recommendedName>
</protein>